<dbReference type="PRINTS" id="PR00385">
    <property type="entry name" value="P450"/>
</dbReference>
<dbReference type="GO" id="GO:0016705">
    <property type="term" value="F:oxidoreductase activity, acting on paired donors, with incorporation or reduction of molecular oxygen"/>
    <property type="evidence" value="ECO:0007669"/>
    <property type="project" value="InterPro"/>
</dbReference>
<proteinExistence type="inferred from homology"/>
<dbReference type="GO" id="GO:0020037">
    <property type="term" value="F:heme binding"/>
    <property type="evidence" value="ECO:0007669"/>
    <property type="project" value="InterPro"/>
</dbReference>
<evidence type="ECO:0000256" key="4">
    <source>
        <dbReference type="ARBA" id="ARBA00022723"/>
    </source>
</evidence>
<evidence type="ECO:0000256" key="6">
    <source>
        <dbReference type="PIRSR" id="PIRSR602401-1"/>
    </source>
</evidence>
<sequence>MWSPSPVTVAGFTAPGHVALAAKVLTAVVFLLLFRRFMLPRPIPGIPYNKHSANRILGDVPDIISSGDRREWFVSQAIKHKSPMVQFFTSPFRPPAVFLFDHREAQNISVRRLKEFDRSLLTRDIFSIAVPHQMIALQSRNPQHKKNMSLVRELMTPTFLRQVSAPHIHEKILWLLDLWAQKAAVADGRLFNANTDVHHAALDMIMGASFGLEKHQSQLQVKLDSLQRETASLPAPRAAGGGDGDEVLEFDDPPMLRELQACKTIADSIGVNIKSILPVYNAWFYRNVVPSMRGALKTYRVMARREISKSLERLHAGHPDRSAMDQLLAREDVLAKKEGRKPDYYSEVIMDELLGYLIGGHETTSSVLQWGLKYTTADQRVQSKLRQTFYKQWPQAKAEGRLPTLEEMTDPTVYIPYLEAFMQESTRHAKALSIMSRQAQVPTTVLGVSIPAGTNVTFTNNGPGYFSAPIKVDEEKRHESSRAAKGKLGGEHDEKTITDFLPERWIKTKASFVDGREVVEETFDANAAPFLGFGDGPRMCFGKRLALLEMRLFWVMLLWRFELRPISEARNREHEEAVFLTRIPKHAYLRLKKIDYEKAGSDNPASTEASKFIRTNHRRGASITVKVDTTTDVPVARAETTSSARSAFAPPVAKRKAESSVDDRFNEGYRNVGGPESKRGGNRGRDPSEACAVSIASHISFEDA</sequence>
<dbReference type="Proteomes" id="UP000236305">
    <property type="component" value="Unassembled WGS sequence"/>
</dbReference>
<keyword evidence="3 6" id="KW-0349">Heme</keyword>
<dbReference type="InterPro" id="IPR036396">
    <property type="entry name" value="Cyt_P450_sf"/>
</dbReference>
<dbReference type="PANTHER" id="PTHR24305">
    <property type="entry name" value="CYTOCHROME P450"/>
    <property type="match status" value="1"/>
</dbReference>
<dbReference type="PROSITE" id="PS00086">
    <property type="entry name" value="CYTOCHROME_P450"/>
    <property type="match status" value="1"/>
</dbReference>
<evidence type="ECO:0000313" key="9">
    <source>
        <dbReference type="EMBL" id="PNH31064.1"/>
    </source>
</evidence>
<organism evidence="9 10">
    <name type="scientific">Verticillium dahliae</name>
    <name type="common">Verticillium wilt</name>
    <dbReference type="NCBI Taxonomy" id="27337"/>
    <lineage>
        <taxon>Eukaryota</taxon>
        <taxon>Fungi</taxon>
        <taxon>Dikarya</taxon>
        <taxon>Ascomycota</taxon>
        <taxon>Pezizomycotina</taxon>
        <taxon>Sordariomycetes</taxon>
        <taxon>Hypocreomycetidae</taxon>
        <taxon>Glomerellales</taxon>
        <taxon>Plectosphaerellaceae</taxon>
        <taxon>Verticillium</taxon>
    </lineage>
</organism>
<dbReference type="SUPFAM" id="SSF48264">
    <property type="entry name" value="Cytochrome P450"/>
    <property type="match status" value="1"/>
</dbReference>
<dbReference type="InterPro" id="IPR002401">
    <property type="entry name" value="Cyt_P450_E_grp-I"/>
</dbReference>
<evidence type="ECO:0000256" key="5">
    <source>
        <dbReference type="ARBA" id="ARBA00023004"/>
    </source>
</evidence>
<keyword evidence="5 6" id="KW-0408">Iron</keyword>
<evidence type="ECO:0000256" key="8">
    <source>
        <dbReference type="SAM" id="Phobius"/>
    </source>
</evidence>
<dbReference type="Pfam" id="PF00067">
    <property type="entry name" value="p450"/>
    <property type="match status" value="2"/>
</dbReference>
<keyword evidence="8" id="KW-1133">Transmembrane helix</keyword>
<keyword evidence="4 6" id="KW-0479">Metal-binding</keyword>
<comment type="similarity">
    <text evidence="2">Belongs to the cytochrome P450 family.</text>
</comment>
<dbReference type="PANTHER" id="PTHR24305:SF232">
    <property type="entry name" value="P450, PUTATIVE (EUROFUNG)-RELATED"/>
    <property type="match status" value="1"/>
</dbReference>
<dbReference type="PRINTS" id="PR00463">
    <property type="entry name" value="EP450I"/>
</dbReference>
<feature type="region of interest" description="Disordered" evidence="7">
    <location>
        <begin position="639"/>
        <end position="689"/>
    </location>
</feature>
<evidence type="ECO:0000256" key="2">
    <source>
        <dbReference type="ARBA" id="ARBA00010617"/>
    </source>
</evidence>
<evidence type="ECO:0000256" key="7">
    <source>
        <dbReference type="SAM" id="MobiDB-lite"/>
    </source>
</evidence>
<keyword evidence="8" id="KW-0472">Membrane</keyword>
<feature type="binding site" description="axial binding residue" evidence="6">
    <location>
        <position position="540"/>
    </location>
    <ligand>
        <name>heme</name>
        <dbReference type="ChEBI" id="CHEBI:30413"/>
    </ligand>
    <ligandPart>
        <name>Fe</name>
        <dbReference type="ChEBI" id="CHEBI:18248"/>
    </ligandPart>
</feature>
<protein>
    <recommendedName>
        <fullName evidence="11">Cytochrome P450</fullName>
    </recommendedName>
</protein>
<feature type="compositionally biased region" description="Basic and acidic residues" evidence="7">
    <location>
        <begin position="676"/>
        <end position="688"/>
    </location>
</feature>
<dbReference type="CDD" id="cd20622">
    <property type="entry name" value="CYP_TRI13-like"/>
    <property type="match status" value="1"/>
</dbReference>
<dbReference type="GO" id="GO:0004497">
    <property type="term" value="F:monooxygenase activity"/>
    <property type="evidence" value="ECO:0007669"/>
    <property type="project" value="InterPro"/>
</dbReference>
<dbReference type="EMBL" id="MPSH01000018">
    <property type="protein sequence ID" value="PNH31064.1"/>
    <property type="molecule type" value="Genomic_DNA"/>
</dbReference>
<feature type="compositionally biased region" description="Low complexity" evidence="7">
    <location>
        <begin position="639"/>
        <end position="649"/>
    </location>
</feature>
<dbReference type="InterPro" id="IPR001128">
    <property type="entry name" value="Cyt_P450"/>
</dbReference>
<evidence type="ECO:0008006" key="11">
    <source>
        <dbReference type="Google" id="ProtNLM"/>
    </source>
</evidence>
<dbReference type="AlphaFoldDB" id="A0AA44WG87"/>
<keyword evidence="8" id="KW-0812">Transmembrane</keyword>
<evidence type="ECO:0000313" key="10">
    <source>
        <dbReference type="Proteomes" id="UP000236305"/>
    </source>
</evidence>
<feature type="transmembrane region" description="Helical" evidence="8">
    <location>
        <begin position="12"/>
        <end position="34"/>
    </location>
</feature>
<feature type="compositionally biased region" description="Basic and acidic residues" evidence="7">
    <location>
        <begin position="655"/>
        <end position="667"/>
    </location>
</feature>
<reference evidence="9 10" key="1">
    <citation type="submission" date="2017-12" db="EMBL/GenBank/DDBJ databases">
        <title>Comparative genomics yields insights into virulence evolution of Verticillium dahliae.</title>
        <authorList>
            <person name="Fan R."/>
            <person name="Armitage A.D."/>
            <person name="Cascant-Lopez E."/>
            <person name="Sobczyk M."/>
            <person name="Cockerton H.M."/>
            <person name="Harrison R.J."/>
        </authorList>
    </citation>
    <scope>NUCLEOTIDE SEQUENCE [LARGE SCALE GENOMIC DNA]</scope>
    <source>
        <strain evidence="9 10">12008</strain>
    </source>
</reference>
<gene>
    <name evidence="9" type="ORF">BJF96_g5785</name>
</gene>
<comment type="cofactor">
    <cofactor evidence="1 6">
        <name>heme</name>
        <dbReference type="ChEBI" id="CHEBI:30413"/>
    </cofactor>
</comment>
<dbReference type="GO" id="GO:0005506">
    <property type="term" value="F:iron ion binding"/>
    <property type="evidence" value="ECO:0007669"/>
    <property type="project" value="InterPro"/>
</dbReference>
<accession>A0AA44WG87</accession>
<name>A0AA44WG87_VERDA</name>
<dbReference type="Gene3D" id="1.10.630.10">
    <property type="entry name" value="Cytochrome P450"/>
    <property type="match status" value="1"/>
</dbReference>
<evidence type="ECO:0000256" key="3">
    <source>
        <dbReference type="ARBA" id="ARBA00022617"/>
    </source>
</evidence>
<comment type="caution">
    <text evidence="9">The sequence shown here is derived from an EMBL/GenBank/DDBJ whole genome shotgun (WGS) entry which is preliminary data.</text>
</comment>
<dbReference type="InterPro" id="IPR017972">
    <property type="entry name" value="Cyt_P450_CS"/>
</dbReference>
<evidence type="ECO:0000256" key="1">
    <source>
        <dbReference type="ARBA" id="ARBA00001971"/>
    </source>
</evidence>
<dbReference type="InterPro" id="IPR050121">
    <property type="entry name" value="Cytochrome_P450_monoxygenase"/>
</dbReference>